<accession>A0A0R3TKX0</accession>
<feature type="compositionally biased region" description="Basic and acidic residues" evidence="7">
    <location>
        <begin position="338"/>
        <end position="353"/>
    </location>
</feature>
<feature type="compositionally biased region" description="Polar residues" evidence="7">
    <location>
        <begin position="295"/>
        <end position="312"/>
    </location>
</feature>
<gene>
    <name evidence="9" type="ORF">HNAJ_LOCUS7846</name>
</gene>
<dbReference type="InterPro" id="IPR020479">
    <property type="entry name" value="HD_metazoa"/>
</dbReference>
<feature type="compositionally biased region" description="Basic and acidic residues" evidence="7">
    <location>
        <begin position="42"/>
        <end position="55"/>
    </location>
</feature>
<dbReference type="EMBL" id="UZAE01012139">
    <property type="protein sequence ID" value="VDO03706.1"/>
    <property type="molecule type" value="Genomic_DNA"/>
</dbReference>
<evidence type="ECO:0000313" key="9">
    <source>
        <dbReference type="EMBL" id="VDO03706.1"/>
    </source>
</evidence>
<evidence type="ECO:0000256" key="5">
    <source>
        <dbReference type="PROSITE-ProRule" id="PRU00108"/>
    </source>
</evidence>
<organism evidence="11">
    <name type="scientific">Rodentolepis nana</name>
    <name type="common">Dwarf tapeworm</name>
    <name type="synonym">Hymenolepis nana</name>
    <dbReference type="NCBI Taxonomy" id="102285"/>
    <lineage>
        <taxon>Eukaryota</taxon>
        <taxon>Metazoa</taxon>
        <taxon>Spiralia</taxon>
        <taxon>Lophotrochozoa</taxon>
        <taxon>Platyhelminthes</taxon>
        <taxon>Cestoda</taxon>
        <taxon>Eucestoda</taxon>
        <taxon>Cyclophyllidea</taxon>
        <taxon>Hymenolepididae</taxon>
        <taxon>Rodentolepis</taxon>
    </lineage>
</organism>
<keyword evidence="2 5" id="KW-0238">DNA-binding</keyword>
<feature type="compositionally biased region" description="Polar residues" evidence="7">
    <location>
        <begin position="438"/>
        <end position="448"/>
    </location>
</feature>
<dbReference type="Gene3D" id="1.10.10.60">
    <property type="entry name" value="Homeodomain-like"/>
    <property type="match status" value="1"/>
</dbReference>
<dbReference type="SMART" id="SM00389">
    <property type="entry name" value="HOX"/>
    <property type="match status" value="1"/>
</dbReference>
<reference evidence="9 10" key="2">
    <citation type="submission" date="2018-11" db="EMBL/GenBank/DDBJ databases">
        <authorList>
            <consortium name="Pathogen Informatics"/>
        </authorList>
    </citation>
    <scope>NUCLEOTIDE SEQUENCE [LARGE SCALE GENOMIC DNA]</scope>
</reference>
<dbReference type="AlphaFoldDB" id="A0A0R3TKX0"/>
<feature type="region of interest" description="Disordered" evidence="7">
    <location>
        <begin position="1"/>
        <end position="62"/>
    </location>
</feature>
<evidence type="ECO:0000256" key="1">
    <source>
        <dbReference type="ARBA" id="ARBA00004123"/>
    </source>
</evidence>
<dbReference type="PROSITE" id="PS50071">
    <property type="entry name" value="HOMEOBOX_2"/>
    <property type="match status" value="1"/>
</dbReference>
<reference evidence="11" key="1">
    <citation type="submission" date="2017-02" db="UniProtKB">
        <authorList>
            <consortium name="WormBaseParasite"/>
        </authorList>
    </citation>
    <scope>IDENTIFICATION</scope>
</reference>
<dbReference type="CDD" id="cd00086">
    <property type="entry name" value="homeodomain"/>
    <property type="match status" value="1"/>
</dbReference>
<protein>
    <submittedName>
        <fullName evidence="11">Homeobox domain-containing protein</fullName>
    </submittedName>
</protein>
<evidence type="ECO:0000313" key="10">
    <source>
        <dbReference type="Proteomes" id="UP000278807"/>
    </source>
</evidence>
<feature type="region of interest" description="Disordered" evidence="7">
    <location>
        <begin position="125"/>
        <end position="151"/>
    </location>
</feature>
<evidence type="ECO:0000256" key="3">
    <source>
        <dbReference type="ARBA" id="ARBA00023155"/>
    </source>
</evidence>
<dbReference type="InterPro" id="IPR001356">
    <property type="entry name" value="HD"/>
</dbReference>
<feature type="compositionally biased region" description="Polar residues" evidence="7">
    <location>
        <begin position="354"/>
        <end position="369"/>
    </location>
</feature>
<feature type="compositionally biased region" description="Polar residues" evidence="7">
    <location>
        <begin position="267"/>
        <end position="279"/>
    </location>
</feature>
<dbReference type="PRINTS" id="PR00024">
    <property type="entry name" value="HOMEOBOX"/>
</dbReference>
<dbReference type="GO" id="GO:0000978">
    <property type="term" value="F:RNA polymerase II cis-regulatory region sequence-specific DNA binding"/>
    <property type="evidence" value="ECO:0007669"/>
    <property type="project" value="TreeGrafter"/>
</dbReference>
<feature type="region of interest" description="Disordered" evidence="7">
    <location>
        <begin position="438"/>
        <end position="460"/>
    </location>
</feature>
<keyword evidence="4 5" id="KW-0539">Nucleus</keyword>
<name>A0A0R3TKX0_RODNA</name>
<feature type="region of interest" description="Disordered" evidence="7">
    <location>
        <begin position="246"/>
        <end position="312"/>
    </location>
</feature>
<dbReference type="GO" id="GO:0030154">
    <property type="term" value="P:cell differentiation"/>
    <property type="evidence" value="ECO:0007669"/>
    <property type="project" value="TreeGrafter"/>
</dbReference>
<keyword evidence="10" id="KW-1185">Reference proteome</keyword>
<comment type="subcellular location">
    <subcellularLocation>
        <location evidence="1 5 6">Nucleus</location>
    </subcellularLocation>
</comment>
<dbReference type="InterPro" id="IPR017970">
    <property type="entry name" value="Homeobox_CS"/>
</dbReference>
<dbReference type="GO" id="GO:0005634">
    <property type="term" value="C:nucleus"/>
    <property type="evidence" value="ECO:0007669"/>
    <property type="project" value="UniProtKB-SubCell"/>
</dbReference>
<dbReference type="OrthoDB" id="6159439at2759"/>
<evidence type="ECO:0000256" key="7">
    <source>
        <dbReference type="SAM" id="MobiDB-lite"/>
    </source>
</evidence>
<evidence type="ECO:0000256" key="4">
    <source>
        <dbReference type="ARBA" id="ARBA00023242"/>
    </source>
</evidence>
<feature type="compositionally biased region" description="Basic and acidic residues" evidence="7">
    <location>
        <begin position="13"/>
        <end position="27"/>
    </location>
</feature>
<dbReference type="PANTHER" id="PTHR24340">
    <property type="entry name" value="HOMEOBOX PROTEIN NKX"/>
    <property type="match status" value="1"/>
</dbReference>
<dbReference type="Pfam" id="PF00046">
    <property type="entry name" value="Homeodomain"/>
    <property type="match status" value="1"/>
</dbReference>
<feature type="compositionally biased region" description="Polar residues" evidence="7">
    <location>
        <begin position="133"/>
        <end position="143"/>
    </location>
</feature>
<feature type="region of interest" description="Disordered" evidence="7">
    <location>
        <begin position="330"/>
        <end position="369"/>
    </location>
</feature>
<evidence type="ECO:0000259" key="8">
    <source>
        <dbReference type="PROSITE" id="PS50071"/>
    </source>
</evidence>
<dbReference type="InterPro" id="IPR050394">
    <property type="entry name" value="Homeobox_NK-like"/>
</dbReference>
<dbReference type="GO" id="GO:0000981">
    <property type="term" value="F:DNA-binding transcription factor activity, RNA polymerase II-specific"/>
    <property type="evidence" value="ECO:0007669"/>
    <property type="project" value="InterPro"/>
</dbReference>
<evidence type="ECO:0000256" key="6">
    <source>
        <dbReference type="RuleBase" id="RU000682"/>
    </source>
</evidence>
<proteinExistence type="predicted"/>
<dbReference type="PANTHER" id="PTHR24340:SF37">
    <property type="entry name" value="HOMEOBOX PROTEIN SLOU"/>
    <property type="match status" value="1"/>
</dbReference>
<sequence>MNITRTHFTALHPVDRMSSEDKGRTEEFQESSILKRRTTSNRSEDDSEKRIHVESNRTPTMADEECKGEVNGRSFLIQDLLQASKTGAETISKVDPNTEIYQSIFSTKHLQDILASQPFEGKQVEDKNHNMSDLDSGATSTQGEIEEESGTKGGEVVYEFVGKADEADAAADISHTSCGGGGTTSNTSRKARRARTAFTYEQLVTLENKFQSTRYLSVYERLNLALALNLTETQVKIWFQNRRTKWKKQNPGKDVNSPTTYSPPIPNSVGNSSVGNTEFLSPYLRPSQPVPPPTNVNGQGPGTSSPKSEESLLNASEDLRSYIQSQYSKMMGSQRSLVSEDHSISDGGEKSQSRELSPLTSEVSVNQTPDSQTSFLLKAASIAAAAIAGHQNSEGMPNFPPPPPLPPNWRDLFPSEVVSPIFTQPWYLAAAALSSLQQDRGNSGSNPAQAPPAVFNWSGC</sequence>
<evidence type="ECO:0000313" key="11">
    <source>
        <dbReference type="WBParaSite" id="HNAJ_0000785001-mRNA-1"/>
    </source>
</evidence>
<feature type="domain" description="Homeobox" evidence="8">
    <location>
        <begin position="189"/>
        <end position="249"/>
    </location>
</feature>
<keyword evidence="3 5" id="KW-0371">Homeobox</keyword>
<dbReference type="InterPro" id="IPR009057">
    <property type="entry name" value="Homeodomain-like_sf"/>
</dbReference>
<dbReference type="STRING" id="102285.A0A0R3TKX0"/>
<dbReference type="Proteomes" id="UP000278807">
    <property type="component" value="Unassembled WGS sequence"/>
</dbReference>
<dbReference type="SUPFAM" id="SSF46689">
    <property type="entry name" value="Homeodomain-like"/>
    <property type="match status" value="1"/>
</dbReference>
<evidence type="ECO:0000256" key="2">
    <source>
        <dbReference type="ARBA" id="ARBA00023125"/>
    </source>
</evidence>
<dbReference type="PROSITE" id="PS00027">
    <property type="entry name" value="HOMEOBOX_1"/>
    <property type="match status" value="1"/>
</dbReference>
<dbReference type="WBParaSite" id="HNAJ_0000785001-mRNA-1">
    <property type="protein sequence ID" value="HNAJ_0000785001-mRNA-1"/>
    <property type="gene ID" value="HNAJ_0000785001"/>
</dbReference>
<feature type="DNA-binding region" description="Homeobox" evidence="5">
    <location>
        <begin position="191"/>
        <end position="250"/>
    </location>
</feature>